<keyword evidence="1" id="KW-0472">Membrane</keyword>
<dbReference type="KEGG" id="trs:Terro_3192"/>
<name>I3ZJJ6_TERRK</name>
<keyword evidence="1" id="KW-0812">Transmembrane</keyword>
<reference evidence="2 3" key="1">
    <citation type="submission" date="2012-06" db="EMBL/GenBank/DDBJ databases">
        <title>Complete genome of Terriglobus roseus DSM 18391.</title>
        <authorList>
            <consortium name="US DOE Joint Genome Institute (JGI-PGF)"/>
            <person name="Lucas S."/>
            <person name="Copeland A."/>
            <person name="Lapidus A."/>
            <person name="Glavina del Rio T."/>
            <person name="Dalin E."/>
            <person name="Tice H."/>
            <person name="Bruce D."/>
            <person name="Goodwin L."/>
            <person name="Pitluck S."/>
            <person name="Peters L."/>
            <person name="Mikhailova N."/>
            <person name="Munk A.C.C."/>
            <person name="Kyrpides N."/>
            <person name="Mavromatis K."/>
            <person name="Ivanova N."/>
            <person name="Brettin T."/>
            <person name="Detter J.C."/>
            <person name="Han C."/>
            <person name="Larimer F."/>
            <person name="Land M."/>
            <person name="Hauser L."/>
            <person name="Markowitz V."/>
            <person name="Cheng J.-F."/>
            <person name="Hugenholtz P."/>
            <person name="Woyke T."/>
            <person name="Wu D."/>
            <person name="Brambilla E."/>
            <person name="Klenk H.-P."/>
            <person name="Eisen J.A."/>
        </authorList>
    </citation>
    <scope>NUCLEOTIDE SEQUENCE [LARGE SCALE GENOMIC DNA]</scope>
    <source>
        <strain evidence="3">DSM 18391 / NRRL B-41598 / KBS 63</strain>
    </source>
</reference>
<evidence type="ECO:0000313" key="3">
    <source>
        <dbReference type="Proteomes" id="UP000006056"/>
    </source>
</evidence>
<dbReference type="HOGENOM" id="CLU_2467954_0_0_0"/>
<dbReference type="AlphaFoldDB" id="I3ZJJ6"/>
<gene>
    <name evidence="2" type="ordered locus">Terro_3192</name>
</gene>
<feature type="transmembrane region" description="Helical" evidence="1">
    <location>
        <begin position="15"/>
        <end position="40"/>
    </location>
</feature>
<keyword evidence="3" id="KW-1185">Reference proteome</keyword>
<sequence length="88" mass="9986">MDKVIPRGEDAVEPMVLILGIGLYGLTANLCYTLGWVYELRSQSSPSARERHKAKRLFRDGLLASCVLTSAPLWFGFLYYLTHPRLNQ</sequence>
<dbReference type="EMBL" id="CP003379">
    <property type="protein sequence ID" value="AFL89414.1"/>
    <property type="molecule type" value="Genomic_DNA"/>
</dbReference>
<keyword evidence="1" id="KW-1133">Transmembrane helix</keyword>
<proteinExistence type="predicted"/>
<accession>I3ZJJ6</accession>
<evidence type="ECO:0000313" key="2">
    <source>
        <dbReference type="EMBL" id="AFL89414.1"/>
    </source>
</evidence>
<evidence type="ECO:0000256" key="1">
    <source>
        <dbReference type="SAM" id="Phobius"/>
    </source>
</evidence>
<feature type="transmembrane region" description="Helical" evidence="1">
    <location>
        <begin position="61"/>
        <end position="81"/>
    </location>
</feature>
<organism evidence="2 3">
    <name type="scientific">Terriglobus roseus (strain DSM 18391 / NRRL B-41598 / KBS 63)</name>
    <dbReference type="NCBI Taxonomy" id="926566"/>
    <lineage>
        <taxon>Bacteria</taxon>
        <taxon>Pseudomonadati</taxon>
        <taxon>Acidobacteriota</taxon>
        <taxon>Terriglobia</taxon>
        <taxon>Terriglobales</taxon>
        <taxon>Acidobacteriaceae</taxon>
        <taxon>Terriglobus</taxon>
    </lineage>
</organism>
<dbReference type="Proteomes" id="UP000006056">
    <property type="component" value="Chromosome"/>
</dbReference>
<protein>
    <submittedName>
        <fullName evidence="2">Uncharacterized protein</fullName>
    </submittedName>
</protein>